<keyword evidence="1" id="KW-1133">Transmembrane helix</keyword>
<dbReference type="AlphaFoldDB" id="A0A1G1WR55"/>
<keyword evidence="1" id="KW-0812">Transmembrane</keyword>
<reference evidence="2 3" key="1">
    <citation type="journal article" date="2016" name="Nat. Commun.">
        <title>Thousands of microbial genomes shed light on interconnected biogeochemical processes in an aquifer system.</title>
        <authorList>
            <person name="Anantharaman K."/>
            <person name="Brown C.T."/>
            <person name="Hug L.A."/>
            <person name="Sharon I."/>
            <person name="Castelle C.J."/>
            <person name="Probst A.J."/>
            <person name="Thomas B.C."/>
            <person name="Singh A."/>
            <person name="Wilkins M.J."/>
            <person name="Karaoz U."/>
            <person name="Brodie E.L."/>
            <person name="Williams K.H."/>
            <person name="Hubbard S.S."/>
            <person name="Banfield J.F."/>
        </authorList>
    </citation>
    <scope>NUCLEOTIDE SEQUENCE [LARGE SCALE GENOMIC DNA]</scope>
</reference>
<comment type="caution">
    <text evidence="2">The sequence shown here is derived from an EMBL/GenBank/DDBJ whole genome shotgun (WGS) entry which is preliminary data.</text>
</comment>
<gene>
    <name evidence="2" type="ORF">A3F35_01325</name>
</gene>
<dbReference type="Proteomes" id="UP000178068">
    <property type="component" value="Unassembled WGS sequence"/>
</dbReference>
<feature type="transmembrane region" description="Helical" evidence="1">
    <location>
        <begin position="12"/>
        <end position="35"/>
    </location>
</feature>
<evidence type="ECO:0000256" key="1">
    <source>
        <dbReference type="SAM" id="Phobius"/>
    </source>
</evidence>
<dbReference type="EMBL" id="MHCZ01000020">
    <property type="protein sequence ID" value="OGY29820.1"/>
    <property type="molecule type" value="Genomic_DNA"/>
</dbReference>
<organism evidence="2 3">
    <name type="scientific">Candidatus Woykebacteria bacterium RIFCSPHIGHO2_12_FULL_45_10</name>
    <dbReference type="NCBI Taxonomy" id="1802603"/>
    <lineage>
        <taxon>Bacteria</taxon>
        <taxon>Candidatus Woykeibacteriota</taxon>
    </lineage>
</organism>
<evidence type="ECO:0000313" key="2">
    <source>
        <dbReference type="EMBL" id="OGY29820.1"/>
    </source>
</evidence>
<feature type="transmembrane region" description="Helical" evidence="1">
    <location>
        <begin position="47"/>
        <end position="73"/>
    </location>
</feature>
<feature type="transmembrane region" description="Helical" evidence="1">
    <location>
        <begin position="85"/>
        <end position="108"/>
    </location>
</feature>
<keyword evidence="1" id="KW-0472">Membrane</keyword>
<sequence>MIKSLERVKPSTVGLLQALCVTVYCGLVALFFSFITKALPAPGFFGFFLMLILLVFSASVTGSLVFGYPAYLAIVKNKIKEGLTVLTYTLIFSFVIILVTVIFILTFLR</sequence>
<protein>
    <submittedName>
        <fullName evidence="2">Uncharacterized protein</fullName>
    </submittedName>
</protein>
<dbReference type="STRING" id="1802603.A3F35_01325"/>
<proteinExistence type="predicted"/>
<name>A0A1G1WR55_9BACT</name>
<evidence type="ECO:0000313" key="3">
    <source>
        <dbReference type="Proteomes" id="UP000178068"/>
    </source>
</evidence>
<accession>A0A1G1WR55</accession>